<evidence type="ECO:0000313" key="3">
    <source>
        <dbReference type="WBParaSite" id="Pan_g7275.t1"/>
    </source>
</evidence>
<reference evidence="3" key="2">
    <citation type="submission" date="2020-10" db="UniProtKB">
        <authorList>
            <consortium name="WormBaseParasite"/>
        </authorList>
    </citation>
    <scope>IDENTIFICATION</scope>
</reference>
<feature type="signal peptide" evidence="1">
    <location>
        <begin position="1"/>
        <end position="22"/>
    </location>
</feature>
<evidence type="ECO:0000313" key="2">
    <source>
        <dbReference type="Proteomes" id="UP000492821"/>
    </source>
</evidence>
<dbReference type="WBParaSite" id="Pan_g7275.t1">
    <property type="protein sequence ID" value="Pan_g7275.t1"/>
    <property type="gene ID" value="Pan_g7275"/>
</dbReference>
<dbReference type="Proteomes" id="UP000492821">
    <property type="component" value="Unassembled WGS sequence"/>
</dbReference>
<protein>
    <submittedName>
        <fullName evidence="3">Uncharacterized protein</fullName>
    </submittedName>
</protein>
<keyword evidence="2" id="KW-1185">Reference proteome</keyword>
<dbReference type="AlphaFoldDB" id="A0A7E4W5K4"/>
<organism evidence="2 3">
    <name type="scientific">Panagrellus redivivus</name>
    <name type="common">Microworm</name>
    <dbReference type="NCBI Taxonomy" id="6233"/>
    <lineage>
        <taxon>Eukaryota</taxon>
        <taxon>Metazoa</taxon>
        <taxon>Ecdysozoa</taxon>
        <taxon>Nematoda</taxon>
        <taxon>Chromadorea</taxon>
        <taxon>Rhabditida</taxon>
        <taxon>Tylenchina</taxon>
        <taxon>Panagrolaimomorpha</taxon>
        <taxon>Panagrolaimoidea</taxon>
        <taxon>Panagrolaimidae</taxon>
        <taxon>Panagrellus</taxon>
    </lineage>
</organism>
<feature type="chain" id="PRO_5028904383" evidence="1">
    <location>
        <begin position="23"/>
        <end position="127"/>
    </location>
</feature>
<reference evidence="2" key="1">
    <citation type="journal article" date="2013" name="Genetics">
        <title>The draft genome and transcriptome of Panagrellus redivivus are shaped by the harsh demands of a free-living lifestyle.</title>
        <authorList>
            <person name="Srinivasan J."/>
            <person name="Dillman A.R."/>
            <person name="Macchietto M.G."/>
            <person name="Heikkinen L."/>
            <person name="Lakso M."/>
            <person name="Fracchia K.M."/>
            <person name="Antoshechkin I."/>
            <person name="Mortazavi A."/>
            <person name="Wong G."/>
            <person name="Sternberg P.W."/>
        </authorList>
    </citation>
    <scope>NUCLEOTIDE SEQUENCE [LARGE SCALE GENOMIC DNA]</scope>
    <source>
        <strain evidence="2">MT8872</strain>
    </source>
</reference>
<accession>A0A7E4W5K4</accession>
<sequence>MTSLVSFTVLFFIVVTCIYVDAYIENNPYSYSYPSYNTPQKPYWQNVQYTNSKYGYQYPTYYQQPQQSSYYYPSNNYYNMNYQMSRGYPYTKPNPGMMYGGVPEPGNMAYGNDIASFSLFCSNCGRG</sequence>
<name>A0A7E4W5K4_PANRE</name>
<evidence type="ECO:0000256" key="1">
    <source>
        <dbReference type="SAM" id="SignalP"/>
    </source>
</evidence>
<proteinExistence type="predicted"/>
<keyword evidence="1" id="KW-0732">Signal</keyword>